<proteinExistence type="predicted"/>
<dbReference type="Gene3D" id="2.120.10.30">
    <property type="entry name" value="TolB, C-terminal domain"/>
    <property type="match status" value="1"/>
</dbReference>
<reference evidence="3" key="1">
    <citation type="submission" date="2021-02" db="EMBL/GenBank/DDBJ databases">
        <authorList>
            <person name="Nowell W R."/>
        </authorList>
    </citation>
    <scope>NUCLEOTIDE SEQUENCE</scope>
</reference>
<organism evidence="3 4">
    <name type="scientific">Adineta steineri</name>
    <dbReference type="NCBI Taxonomy" id="433720"/>
    <lineage>
        <taxon>Eukaryota</taxon>
        <taxon>Metazoa</taxon>
        <taxon>Spiralia</taxon>
        <taxon>Gnathifera</taxon>
        <taxon>Rotifera</taxon>
        <taxon>Eurotatoria</taxon>
        <taxon>Bdelloidea</taxon>
        <taxon>Adinetida</taxon>
        <taxon>Adinetidae</taxon>
        <taxon>Adineta</taxon>
    </lineage>
</organism>
<dbReference type="Pfam" id="PF01436">
    <property type="entry name" value="NHL"/>
    <property type="match status" value="1"/>
</dbReference>
<dbReference type="SUPFAM" id="SSF101898">
    <property type="entry name" value="NHL repeat"/>
    <property type="match status" value="1"/>
</dbReference>
<name>A0A820JE95_9BILA</name>
<dbReference type="AlphaFoldDB" id="A0A820JE95"/>
<dbReference type="EMBL" id="CAJOAY010018608">
    <property type="protein sequence ID" value="CAF4322632.1"/>
    <property type="molecule type" value="Genomic_DNA"/>
</dbReference>
<protein>
    <submittedName>
        <fullName evidence="3">Uncharacterized protein</fullName>
    </submittedName>
</protein>
<keyword evidence="1" id="KW-0677">Repeat</keyword>
<comment type="caution">
    <text evidence="3">The sequence shown here is derived from an EMBL/GenBank/DDBJ whole genome shotgun (WGS) entry which is preliminary data.</text>
</comment>
<dbReference type="InterPro" id="IPR011042">
    <property type="entry name" value="6-blade_b-propeller_TolB-like"/>
</dbReference>
<dbReference type="Proteomes" id="UP000663881">
    <property type="component" value="Unassembled WGS sequence"/>
</dbReference>
<gene>
    <name evidence="3" type="ORF">OKA104_LOCUS47332</name>
</gene>
<dbReference type="PROSITE" id="PS51125">
    <property type="entry name" value="NHL"/>
    <property type="match status" value="1"/>
</dbReference>
<dbReference type="InterPro" id="IPR001258">
    <property type="entry name" value="NHL_repeat"/>
</dbReference>
<feature type="non-terminal residue" evidence="3">
    <location>
        <position position="1"/>
    </location>
</feature>
<evidence type="ECO:0000313" key="3">
    <source>
        <dbReference type="EMBL" id="CAF4322632.1"/>
    </source>
</evidence>
<sequence>VQKKEKIVAGGNGEGRNLNQLSFPEGVVVDHLGQIYVADFWNDRIMRWCEGKEEGEIVVGRNGLGNHSNQLDLPMGLTFDDEENLYIVDNENDRIEKLEIIL</sequence>
<evidence type="ECO:0000256" key="2">
    <source>
        <dbReference type="PROSITE-ProRule" id="PRU00504"/>
    </source>
</evidence>
<evidence type="ECO:0000256" key="1">
    <source>
        <dbReference type="ARBA" id="ARBA00022737"/>
    </source>
</evidence>
<accession>A0A820JE95</accession>
<evidence type="ECO:0000313" key="4">
    <source>
        <dbReference type="Proteomes" id="UP000663881"/>
    </source>
</evidence>
<feature type="repeat" description="NHL" evidence="2">
    <location>
        <begin position="15"/>
        <end position="45"/>
    </location>
</feature>